<organism evidence="1">
    <name type="scientific">Spiroplasma citri</name>
    <dbReference type="NCBI Taxonomy" id="2133"/>
    <lineage>
        <taxon>Bacteria</taxon>
        <taxon>Bacillati</taxon>
        <taxon>Mycoplasmatota</taxon>
        <taxon>Mollicutes</taxon>
        <taxon>Entomoplasmatales</taxon>
        <taxon>Spiroplasmataceae</taxon>
        <taxon>Spiroplasma</taxon>
    </lineage>
</organism>
<dbReference type="AlphaFoldDB" id="Q14KM0"/>
<proteinExistence type="predicted"/>
<gene>
    <name evidence="1" type="ORF">SPICINP06_003</name>
</gene>
<dbReference type="EMBL" id="AM285327">
    <property type="protein sequence ID" value="CAK99960.1"/>
    <property type="molecule type" value="Genomic_DNA"/>
</dbReference>
<reference evidence="1" key="1">
    <citation type="journal article" date="2010" name="Appl. Environ. Microbiol.">
        <title>Partial chromosome sequence of Spiroplasma citri reveals extensive viral invasion and important gene decay.</title>
        <authorList>
            <person name="Carle P."/>
            <person name="Saillard C."/>
            <person name="Carrere N."/>
            <person name="Carrere S."/>
            <person name="Duret S."/>
            <person name="Eveillard S."/>
            <person name="Gaurivaud P."/>
            <person name="Gourgues G."/>
            <person name="Gouzy J."/>
            <person name="Salar P."/>
            <person name="Verdin E."/>
            <person name="Breton M."/>
            <person name="Blanchard A."/>
            <person name="Laigret F."/>
            <person name="Bove J.M."/>
            <person name="Renaudin J."/>
            <person name="Foissac X."/>
        </authorList>
    </citation>
    <scope>NUCLEOTIDE SEQUENCE</scope>
    <source>
        <strain evidence="1">GII3-3X</strain>
    </source>
</reference>
<protein>
    <submittedName>
        <fullName evidence="1">Uncharacterized protein</fullName>
    </submittedName>
</protein>
<name>Q14KM0_SPICI</name>
<evidence type="ECO:0000313" key="1">
    <source>
        <dbReference type="EMBL" id="CAK99960.1"/>
    </source>
</evidence>
<accession>Q14KM0</accession>
<sequence length="239" mass="29510">MTKKYSKLNIRNKWYSKMITFLSFAEYNEQENYWWTWRENLFDRHTRRQINVPLLEEFNKINPKTKRSKKALKINYFNLIKAINFWKINYESKWIKHNIQELKVYRCEYYNPKCDEIQFRPCIFKKLNSFSKEVMIFYFSKVDKITNKKYGVIINELSSKTNLFQYFIPTWTKIENIENLTIIDFHNKDKNIFIKKDTFYKMLCSLYNSLQIDHIKNGQLKDLKKVNSIIRNWKKQYKS</sequence>